<reference evidence="1 2" key="1">
    <citation type="journal article" date="2020" name="ISME J.">
        <title>Uncovering the hidden diversity of litter-decomposition mechanisms in mushroom-forming fungi.</title>
        <authorList>
            <person name="Floudas D."/>
            <person name="Bentzer J."/>
            <person name="Ahren D."/>
            <person name="Johansson T."/>
            <person name="Persson P."/>
            <person name="Tunlid A."/>
        </authorList>
    </citation>
    <scope>NUCLEOTIDE SEQUENCE [LARGE SCALE GENOMIC DNA]</scope>
    <source>
        <strain evidence="1 2">CBS 101986</strain>
    </source>
</reference>
<comment type="caution">
    <text evidence="1">The sequence shown here is derived from an EMBL/GenBank/DDBJ whole genome shotgun (WGS) entry which is preliminary data.</text>
</comment>
<dbReference type="OrthoDB" id="2410195at2759"/>
<dbReference type="AlphaFoldDB" id="A0A8H5AXM5"/>
<evidence type="ECO:0000313" key="2">
    <source>
        <dbReference type="Proteomes" id="UP000567179"/>
    </source>
</evidence>
<evidence type="ECO:0000313" key="1">
    <source>
        <dbReference type="EMBL" id="KAF5312795.1"/>
    </source>
</evidence>
<gene>
    <name evidence="1" type="ORF">D9619_003670</name>
</gene>
<dbReference type="EMBL" id="JAACJJ010000056">
    <property type="protein sequence ID" value="KAF5312795.1"/>
    <property type="molecule type" value="Genomic_DNA"/>
</dbReference>
<protein>
    <submittedName>
        <fullName evidence="1">Uncharacterized protein</fullName>
    </submittedName>
</protein>
<accession>A0A8H5AXM5</accession>
<name>A0A8H5AXM5_9AGAR</name>
<dbReference type="Gene3D" id="1.10.10.10">
    <property type="entry name" value="Winged helix-like DNA-binding domain superfamily/Winged helix DNA-binding domain"/>
    <property type="match status" value="1"/>
</dbReference>
<sequence length="112" mass="11464">MSSTLLELSNIIAGAVNSFNKACTDNGTPFSGLDVPFSPSSEAFRSNPEAAEAANIIAAAATQLATMVLPPPGAMFAMMSGHFKSAALHVCLEANVTEILREGGPQVLGSIV</sequence>
<proteinExistence type="predicted"/>
<dbReference type="Proteomes" id="UP000567179">
    <property type="component" value="Unassembled WGS sequence"/>
</dbReference>
<keyword evidence="2" id="KW-1185">Reference proteome</keyword>
<dbReference type="InterPro" id="IPR036388">
    <property type="entry name" value="WH-like_DNA-bd_sf"/>
</dbReference>
<organism evidence="1 2">
    <name type="scientific">Psilocybe cf. subviscida</name>
    <dbReference type="NCBI Taxonomy" id="2480587"/>
    <lineage>
        <taxon>Eukaryota</taxon>
        <taxon>Fungi</taxon>
        <taxon>Dikarya</taxon>
        <taxon>Basidiomycota</taxon>
        <taxon>Agaricomycotina</taxon>
        <taxon>Agaricomycetes</taxon>
        <taxon>Agaricomycetidae</taxon>
        <taxon>Agaricales</taxon>
        <taxon>Agaricineae</taxon>
        <taxon>Strophariaceae</taxon>
        <taxon>Psilocybe</taxon>
    </lineage>
</organism>